<accession>A0AAN8TR35</accession>
<dbReference type="InterPro" id="IPR053038">
    <property type="entry name" value="RLP_Defense"/>
</dbReference>
<comment type="caution">
    <text evidence="2">The sequence shown here is derived from an EMBL/GenBank/DDBJ whole genome shotgun (WGS) entry which is preliminary data.</text>
</comment>
<name>A0AAN8TR35_SOLBU</name>
<dbReference type="Proteomes" id="UP001371456">
    <property type="component" value="Unassembled WGS sequence"/>
</dbReference>
<keyword evidence="3" id="KW-1185">Reference proteome</keyword>
<dbReference type="PANTHER" id="PTHR48064">
    <property type="entry name" value="OS01G0750400 PROTEIN"/>
    <property type="match status" value="1"/>
</dbReference>
<protein>
    <submittedName>
        <fullName evidence="2">Uncharacterized protein</fullName>
    </submittedName>
</protein>
<feature type="chain" id="PRO_5042950333" evidence="1">
    <location>
        <begin position="27"/>
        <end position="103"/>
    </location>
</feature>
<evidence type="ECO:0000256" key="1">
    <source>
        <dbReference type="SAM" id="SignalP"/>
    </source>
</evidence>
<feature type="signal peptide" evidence="1">
    <location>
        <begin position="1"/>
        <end position="26"/>
    </location>
</feature>
<gene>
    <name evidence="2" type="ORF">RDI58_011320</name>
</gene>
<keyword evidence="1" id="KW-0732">Signal</keyword>
<sequence length="103" mass="11364">MSGKLTIILFFLFLNISFLFPTSISGFNQEEQLELFDNQFSGKIPEEIGQLTSLEIFRFGGNVGIKGEIPMQISSCKELVNLGLADIGVMGQIPHSIGELKKL</sequence>
<organism evidence="2 3">
    <name type="scientific">Solanum bulbocastanum</name>
    <name type="common">Wild potato</name>
    <dbReference type="NCBI Taxonomy" id="147425"/>
    <lineage>
        <taxon>Eukaryota</taxon>
        <taxon>Viridiplantae</taxon>
        <taxon>Streptophyta</taxon>
        <taxon>Embryophyta</taxon>
        <taxon>Tracheophyta</taxon>
        <taxon>Spermatophyta</taxon>
        <taxon>Magnoliopsida</taxon>
        <taxon>eudicotyledons</taxon>
        <taxon>Gunneridae</taxon>
        <taxon>Pentapetalae</taxon>
        <taxon>asterids</taxon>
        <taxon>lamiids</taxon>
        <taxon>Solanales</taxon>
        <taxon>Solanaceae</taxon>
        <taxon>Solanoideae</taxon>
        <taxon>Solaneae</taxon>
        <taxon>Solanum</taxon>
    </lineage>
</organism>
<dbReference type="SUPFAM" id="SSF52058">
    <property type="entry name" value="L domain-like"/>
    <property type="match status" value="1"/>
</dbReference>
<dbReference type="AlphaFoldDB" id="A0AAN8TR35"/>
<reference evidence="2 3" key="1">
    <citation type="submission" date="2024-02" db="EMBL/GenBank/DDBJ databases">
        <title>de novo genome assembly of Solanum bulbocastanum strain 11H21.</title>
        <authorList>
            <person name="Hosaka A.J."/>
        </authorList>
    </citation>
    <scope>NUCLEOTIDE SEQUENCE [LARGE SCALE GENOMIC DNA]</scope>
    <source>
        <tissue evidence="2">Young leaves</tissue>
    </source>
</reference>
<dbReference type="EMBL" id="JBANQN010000004">
    <property type="protein sequence ID" value="KAK6792239.1"/>
    <property type="molecule type" value="Genomic_DNA"/>
</dbReference>
<proteinExistence type="predicted"/>
<evidence type="ECO:0000313" key="2">
    <source>
        <dbReference type="EMBL" id="KAK6792239.1"/>
    </source>
</evidence>
<dbReference type="PANTHER" id="PTHR48064:SF6">
    <property type="entry name" value="RECEPTOR-LIKE PROTEIN KINASE 2"/>
    <property type="match status" value="1"/>
</dbReference>
<dbReference type="InterPro" id="IPR032675">
    <property type="entry name" value="LRR_dom_sf"/>
</dbReference>
<dbReference type="Gene3D" id="3.80.10.10">
    <property type="entry name" value="Ribonuclease Inhibitor"/>
    <property type="match status" value="1"/>
</dbReference>
<evidence type="ECO:0000313" key="3">
    <source>
        <dbReference type="Proteomes" id="UP001371456"/>
    </source>
</evidence>